<protein>
    <recommendedName>
        <fullName evidence="2">Outer membrane lipoprotein Blc</fullName>
    </recommendedName>
</protein>
<dbReference type="InterPro" id="IPR012674">
    <property type="entry name" value="Calycin"/>
</dbReference>
<evidence type="ECO:0000256" key="2">
    <source>
        <dbReference type="PIRNR" id="PIRNR036893"/>
    </source>
</evidence>
<dbReference type="EMBL" id="BAABFO010000010">
    <property type="protein sequence ID" value="GAA4333439.1"/>
    <property type="molecule type" value="Genomic_DNA"/>
</dbReference>
<keyword evidence="2" id="KW-0998">Cell outer membrane</keyword>
<keyword evidence="2" id="KW-0446">Lipid-binding</keyword>
<sequence>MHVRLVLACLGLLLAGRLCAAPAALTAVEAFDTGRYAGKWYEIARYPNRFQSACLRDVTAEYRPLDNGKIEVVNRCERDNGNIEQVVGLARPAGAPGKFEVRFAPSWLSWLPWVWSPYWVVQLGPDYRYAVVSEPGRKYLWVLSRSPWLSPNDQRAIYTALGEQGFDIASLRRTEQAGASQP</sequence>
<dbReference type="PROSITE" id="PS00213">
    <property type="entry name" value="LIPOCALIN"/>
    <property type="match status" value="1"/>
</dbReference>
<dbReference type="InterPro" id="IPR022271">
    <property type="entry name" value="Lipocalin_ApoD"/>
</dbReference>
<feature type="signal peptide" evidence="2">
    <location>
        <begin position="1"/>
        <end position="20"/>
    </location>
</feature>
<reference evidence="5" key="1">
    <citation type="journal article" date="2019" name="Int. J. Syst. Evol. Microbiol.">
        <title>The Global Catalogue of Microorganisms (GCM) 10K type strain sequencing project: providing services to taxonomists for standard genome sequencing and annotation.</title>
        <authorList>
            <consortium name="The Broad Institute Genomics Platform"/>
            <consortium name="The Broad Institute Genome Sequencing Center for Infectious Disease"/>
            <person name="Wu L."/>
            <person name="Ma J."/>
        </authorList>
    </citation>
    <scope>NUCLEOTIDE SEQUENCE [LARGE SCALE GENOMIC DNA]</scope>
    <source>
        <strain evidence="5">JCM 17666</strain>
    </source>
</reference>
<keyword evidence="2" id="KW-0449">Lipoprotein</keyword>
<evidence type="ECO:0000259" key="3">
    <source>
        <dbReference type="Pfam" id="PF08212"/>
    </source>
</evidence>
<accession>A0ABP8H3D0</accession>
<feature type="domain" description="Lipocalin/cytosolic fatty-acid binding" evidence="3">
    <location>
        <begin position="32"/>
        <end position="176"/>
    </location>
</feature>
<organism evidence="4 5">
    <name type="scientific">Pigmentiphaga soli</name>
    <dbReference type="NCBI Taxonomy" id="1007095"/>
    <lineage>
        <taxon>Bacteria</taxon>
        <taxon>Pseudomonadati</taxon>
        <taxon>Pseudomonadota</taxon>
        <taxon>Betaproteobacteria</taxon>
        <taxon>Burkholderiales</taxon>
        <taxon>Alcaligenaceae</taxon>
        <taxon>Pigmentiphaga</taxon>
    </lineage>
</organism>
<proteinExistence type="inferred from homology"/>
<evidence type="ECO:0000313" key="5">
    <source>
        <dbReference type="Proteomes" id="UP001501671"/>
    </source>
</evidence>
<dbReference type="InterPro" id="IPR047202">
    <property type="entry name" value="Lipocalin_Blc-like_dom"/>
</dbReference>
<feature type="chain" id="PRO_5045017583" description="Outer membrane lipoprotein Blc" evidence="2">
    <location>
        <begin position="21"/>
        <end position="182"/>
    </location>
</feature>
<dbReference type="RefSeq" id="WP_345249803.1">
    <property type="nucleotide sequence ID" value="NZ_BAABFO010000010.1"/>
</dbReference>
<keyword evidence="2" id="KW-0472">Membrane</keyword>
<comment type="caution">
    <text evidence="4">The sequence shown here is derived from an EMBL/GenBank/DDBJ whole genome shotgun (WGS) entry which is preliminary data.</text>
</comment>
<dbReference type="CDD" id="cd19438">
    <property type="entry name" value="lipocalin_Blc-like"/>
    <property type="match status" value="1"/>
</dbReference>
<dbReference type="Gene3D" id="2.40.128.20">
    <property type="match status" value="1"/>
</dbReference>
<gene>
    <name evidence="4" type="ORF">GCM10023144_24720</name>
</gene>
<keyword evidence="2" id="KW-0732">Signal</keyword>
<dbReference type="PIRSF" id="PIRSF036893">
    <property type="entry name" value="Lipocalin_ApoD"/>
    <property type="match status" value="1"/>
</dbReference>
<evidence type="ECO:0000313" key="4">
    <source>
        <dbReference type="EMBL" id="GAA4333439.1"/>
    </source>
</evidence>
<dbReference type="Proteomes" id="UP001501671">
    <property type="component" value="Unassembled WGS sequence"/>
</dbReference>
<comment type="function">
    <text evidence="2">Involved in the storage or transport of lipids necessary for membrane maintenance under stressful conditions. Displays a binding preference for lysophospholipids.</text>
</comment>
<comment type="subunit">
    <text evidence="2">Homodimer.</text>
</comment>
<dbReference type="PRINTS" id="PR01171">
    <property type="entry name" value="BCTLIPOCALIN"/>
</dbReference>
<dbReference type="InterPro" id="IPR002446">
    <property type="entry name" value="Lipocalin_bac"/>
</dbReference>
<keyword evidence="5" id="KW-1185">Reference proteome</keyword>
<dbReference type="SUPFAM" id="SSF50814">
    <property type="entry name" value="Lipocalins"/>
    <property type="match status" value="1"/>
</dbReference>
<dbReference type="InterPro" id="IPR022272">
    <property type="entry name" value="Lipocalin_CS"/>
</dbReference>
<comment type="subcellular location">
    <subcellularLocation>
        <location evidence="2">Cell outer membrane</location>
    </subcellularLocation>
</comment>
<dbReference type="PANTHER" id="PTHR10612:SF34">
    <property type="entry name" value="APOLIPOPROTEIN D"/>
    <property type="match status" value="1"/>
</dbReference>
<evidence type="ECO:0000256" key="1">
    <source>
        <dbReference type="ARBA" id="ARBA00006889"/>
    </source>
</evidence>
<name>A0ABP8H3D0_9BURK</name>
<dbReference type="Pfam" id="PF08212">
    <property type="entry name" value="Lipocalin_2"/>
    <property type="match status" value="1"/>
</dbReference>
<comment type="similarity">
    <text evidence="1 2">Belongs to the calycin superfamily. Lipocalin family.</text>
</comment>
<dbReference type="InterPro" id="IPR000566">
    <property type="entry name" value="Lipocln_cytosolic_FA-bd_dom"/>
</dbReference>
<dbReference type="PANTHER" id="PTHR10612">
    <property type="entry name" value="APOLIPOPROTEIN D"/>
    <property type="match status" value="1"/>
</dbReference>